<reference evidence="13" key="2">
    <citation type="journal article" date="2023" name="IMA Fungus">
        <title>Comparative genomic study of the Penicillium genus elucidates a diverse pangenome and 15 lateral gene transfer events.</title>
        <authorList>
            <person name="Petersen C."/>
            <person name="Sorensen T."/>
            <person name="Nielsen M.R."/>
            <person name="Sondergaard T.E."/>
            <person name="Sorensen J.L."/>
            <person name="Fitzpatrick D.A."/>
            <person name="Frisvad J.C."/>
            <person name="Nielsen K.L."/>
        </authorList>
    </citation>
    <scope>NUCLEOTIDE SEQUENCE</scope>
    <source>
        <strain evidence="13">IBT 34128</strain>
    </source>
</reference>
<reference evidence="13" key="1">
    <citation type="submission" date="2022-11" db="EMBL/GenBank/DDBJ databases">
        <authorList>
            <person name="Petersen C."/>
        </authorList>
    </citation>
    <scope>NUCLEOTIDE SEQUENCE</scope>
    <source>
        <strain evidence="13">IBT 34128</strain>
    </source>
</reference>
<dbReference type="GO" id="GO:0003677">
    <property type="term" value="F:DNA binding"/>
    <property type="evidence" value="ECO:0007669"/>
    <property type="project" value="UniProtKB-KW"/>
</dbReference>
<protein>
    <recommendedName>
        <fullName evidence="3">Transcription initiation factor IIF subunit beta</fullName>
    </recommendedName>
    <alternativeName>
        <fullName evidence="9">TFIIF medium subunit</fullName>
    </alternativeName>
    <alternativeName>
        <fullName evidence="8">TFIIF-beta</fullName>
    </alternativeName>
</protein>
<evidence type="ECO:0000256" key="10">
    <source>
        <dbReference type="SAM" id="MobiDB-lite"/>
    </source>
</evidence>
<keyword evidence="6" id="KW-0804">Transcription</keyword>
<evidence type="ECO:0000256" key="1">
    <source>
        <dbReference type="ARBA" id="ARBA00004123"/>
    </source>
</evidence>
<name>A0A9W9KQP4_9EURO</name>
<dbReference type="Proteomes" id="UP001141434">
    <property type="component" value="Unassembled WGS sequence"/>
</dbReference>
<evidence type="ECO:0000256" key="8">
    <source>
        <dbReference type="ARBA" id="ARBA00081473"/>
    </source>
</evidence>
<dbReference type="InterPro" id="IPR040450">
    <property type="entry name" value="TFIIF_beta_HTH"/>
</dbReference>
<dbReference type="PANTHER" id="PTHR10445">
    <property type="entry name" value="GENERAL TRANSCRIPTION FACTOR IIF SUBUNIT 2"/>
    <property type="match status" value="1"/>
</dbReference>
<evidence type="ECO:0000256" key="5">
    <source>
        <dbReference type="ARBA" id="ARBA00023125"/>
    </source>
</evidence>
<dbReference type="CDD" id="cd07980">
    <property type="entry name" value="TFIIF_beta"/>
    <property type="match status" value="1"/>
</dbReference>
<evidence type="ECO:0000256" key="6">
    <source>
        <dbReference type="ARBA" id="ARBA00023163"/>
    </source>
</evidence>
<evidence type="ECO:0000256" key="7">
    <source>
        <dbReference type="ARBA" id="ARBA00023242"/>
    </source>
</evidence>
<feature type="region of interest" description="Disordered" evidence="10">
    <location>
        <begin position="1"/>
        <end position="22"/>
    </location>
</feature>
<dbReference type="SUPFAM" id="SSF46785">
    <property type="entry name" value="Winged helix' DNA-binding domain"/>
    <property type="match status" value="1"/>
</dbReference>
<evidence type="ECO:0000256" key="4">
    <source>
        <dbReference type="ARBA" id="ARBA00023015"/>
    </source>
</evidence>
<dbReference type="InterPro" id="IPR036390">
    <property type="entry name" value="WH_DNA-bd_sf"/>
</dbReference>
<proteinExistence type="inferred from homology"/>
<evidence type="ECO:0000313" key="14">
    <source>
        <dbReference type="Proteomes" id="UP001141434"/>
    </source>
</evidence>
<evidence type="ECO:0000259" key="11">
    <source>
        <dbReference type="Pfam" id="PF02270"/>
    </source>
</evidence>
<keyword evidence="4" id="KW-0805">Transcription regulation</keyword>
<dbReference type="SUPFAM" id="SSF50916">
    <property type="entry name" value="Rap30/74 interaction domains"/>
    <property type="match status" value="1"/>
</dbReference>
<organism evidence="13 14">
    <name type="scientific">Penicillium alfredii</name>
    <dbReference type="NCBI Taxonomy" id="1506179"/>
    <lineage>
        <taxon>Eukaryota</taxon>
        <taxon>Fungi</taxon>
        <taxon>Dikarya</taxon>
        <taxon>Ascomycota</taxon>
        <taxon>Pezizomycotina</taxon>
        <taxon>Eurotiomycetes</taxon>
        <taxon>Eurotiomycetidae</taxon>
        <taxon>Eurotiales</taxon>
        <taxon>Aspergillaceae</taxon>
        <taxon>Penicillium</taxon>
    </lineage>
</organism>
<evidence type="ECO:0000259" key="12">
    <source>
        <dbReference type="Pfam" id="PF17683"/>
    </source>
</evidence>
<comment type="subcellular location">
    <subcellularLocation>
        <location evidence="1">Nucleus</location>
    </subcellularLocation>
</comment>
<dbReference type="FunFam" id="1.10.10.10:FF:000035">
    <property type="entry name" value="General transcription factor IIF subunit 2"/>
    <property type="match status" value="1"/>
</dbReference>
<dbReference type="GO" id="GO:0005674">
    <property type="term" value="C:transcription factor TFIIF complex"/>
    <property type="evidence" value="ECO:0007669"/>
    <property type="project" value="InterPro"/>
</dbReference>
<dbReference type="OrthoDB" id="26094at2759"/>
<feature type="domain" description="TFIIF beta subunit N-terminal" evidence="12">
    <location>
        <begin position="46"/>
        <end position="192"/>
    </location>
</feature>
<evidence type="ECO:0000256" key="2">
    <source>
        <dbReference type="ARBA" id="ARBA00009543"/>
    </source>
</evidence>
<evidence type="ECO:0000256" key="9">
    <source>
        <dbReference type="ARBA" id="ARBA00081863"/>
    </source>
</evidence>
<dbReference type="GeneID" id="81389963"/>
<dbReference type="PANTHER" id="PTHR10445:SF0">
    <property type="entry name" value="GENERAL TRANSCRIPTION FACTOR IIF SUBUNIT 2"/>
    <property type="match status" value="1"/>
</dbReference>
<dbReference type="RefSeq" id="XP_056515645.1">
    <property type="nucleotide sequence ID" value="XM_056650795.1"/>
</dbReference>
<keyword evidence="7" id="KW-0539">Nucleus</keyword>
<keyword evidence="14" id="KW-1185">Reference proteome</keyword>
<dbReference type="InterPro" id="IPR003196">
    <property type="entry name" value="TFIIF_beta"/>
</dbReference>
<dbReference type="AlphaFoldDB" id="A0A9W9KQP4"/>
<dbReference type="Pfam" id="PF17683">
    <property type="entry name" value="TFIIF_beta_N"/>
    <property type="match status" value="1"/>
</dbReference>
<comment type="similarity">
    <text evidence="2">Belongs to the TFIIF beta subunit family.</text>
</comment>
<dbReference type="Pfam" id="PF02270">
    <property type="entry name" value="TFIIF_beta"/>
    <property type="match status" value="1"/>
</dbReference>
<evidence type="ECO:0000313" key="13">
    <source>
        <dbReference type="EMBL" id="KAJ5114452.1"/>
    </source>
</evidence>
<dbReference type="GO" id="GO:0006367">
    <property type="term" value="P:transcription initiation at RNA polymerase II promoter"/>
    <property type="evidence" value="ECO:0007669"/>
    <property type="project" value="InterPro"/>
</dbReference>
<keyword evidence="5" id="KW-0238">DNA-binding</keyword>
<dbReference type="InterPro" id="IPR036388">
    <property type="entry name" value="WH-like_DNA-bd_sf"/>
</dbReference>
<feature type="domain" description="TFIIF beta subunit HTH" evidence="11">
    <location>
        <begin position="256"/>
        <end position="319"/>
    </location>
</feature>
<accession>A0A9W9KQP4</accession>
<evidence type="ECO:0000256" key="3">
    <source>
        <dbReference type="ARBA" id="ARBA00021453"/>
    </source>
</evidence>
<dbReference type="EMBL" id="JAPMSZ010000001">
    <property type="protein sequence ID" value="KAJ5114452.1"/>
    <property type="molecule type" value="Genomic_DNA"/>
</dbReference>
<feature type="region of interest" description="Disordered" evidence="10">
    <location>
        <begin position="322"/>
        <end position="369"/>
    </location>
</feature>
<dbReference type="InterPro" id="IPR040504">
    <property type="entry name" value="TFIIF_beta_N"/>
</dbReference>
<comment type="caution">
    <text evidence="13">The sequence shown here is derived from an EMBL/GenBank/DDBJ whole genome shotgun (WGS) entry which is preliminary data.</text>
</comment>
<gene>
    <name evidence="13" type="ORF">NUU61_000211</name>
</gene>
<sequence length="369" mass="42017">MAQVKPDPDASPYIKPDPDSKDAVLADLDDDIYEDAGDLDFSVAGQNLWLSRLPRQLWEHWSQLDDDDEIEIGTMRIEGEPGDLKRVSLRLHERPDNREIPKDYTLQQQTTLSDNATHMTGNTYVFTEKDIPGAENRMATFGETRSALYEAMKRDARRRERGGKWEPYVRKTIPKQTALIGRASEEFNCLPVENEEFRLISEKRALDALKPRKETVFIDKLPGKVLQSRNALPGERGAFVQATRPIKGKSQENKSTRMPQNELLDLIFQCFREFRYWPFKTLKAKLQQPEAYLKQTLEMVAHLVKSGDFAMTWELKPEATQSSYSHSAPYGDAKAELAPGVDDTFDSEDDPTASGMATDHDDVQFENVG</sequence>
<dbReference type="Gene3D" id="1.10.10.10">
    <property type="entry name" value="Winged helix-like DNA-binding domain superfamily/Winged helix DNA-binding domain"/>
    <property type="match status" value="1"/>
</dbReference>
<dbReference type="InterPro" id="IPR011039">
    <property type="entry name" value="TFIIF_interaction"/>
</dbReference>